<dbReference type="InterPro" id="IPR040676">
    <property type="entry name" value="DUF5641"/>
</dbReference>
<sequence>MNRVPAEVRNRKRAPTKREALSAVMSIYDPLGLLSHYTIRAKIILQSLWRLQMSWDEPIPEEDNIQFAEWLSQLGNLTNLKLPRRYDVKQHTERELHVLCDASEQAYAAVAYWRTPNEDGTADVTLVAAKAKVAPRRAQTIPRLELQAAVIGARLAETVRKEHRLGITRTVYWTDSTTVVHWIQHDARRYTPFVAHRLGEIAELTAKEEWRWLPTHLNVADDATRLTDAPIGAHDRWFQGPGFLRCNPDSWPCRTSHEDDDEHEALHVAEAPASWLPYPARFSRYDVLVGATARALLFIDKCRRAANTLELRHIRRAEKELLRRSQEESFADELARIQSARPLSRTSRLYKLDPVMEDGLLRLRGRIEAASAPAETKRPVILDGRHPLTKLLVQKEHCAAGHANRERVTNDLRQRYWVLRLRPTVRGVEARCAFCRRRRAVPRPPATGDLPRARLDPFHRPFTNCGVDYFGPMTVKVGRRREKRWGALFTCLTCRAVHLELVASLSTDSAIMALRRMAARRGWPSVMYSDNGTNFRGADAELRAAYSEWLPALKEVGLVARMEWRFIPPGAPNQGGAWERMVRTVKSALGTTLHERAPSEEVLLTLLAEAEFAVNARPLTHVSVSPLDPEALTPNHFLLGSSTGLPTTGPCDEADRRTWRAAQALADRFWARWVRELLPLLAPRGEPRNNERPLQIGDVVLIADGTLPRNVWPMGIVERTHPGPDGGIRVAEVRTRTGTFRRPVSKLVVLVKEEATRATPGGEMLRTPSPK</sequence>
<dbReference type="PANTHER" id="PTHR47331">
    <property type="entry name" value="PHD-TYPE DOMAIN-CONTAINING PROTEIN"/>
    <property type="match status" value="1"/>
</dbReference>
<feature type="domain" description="Integrase catalytic" evidence="1">
    <location>
        <begin position="457"/>
        <end position="642"/>
    </location>
</feature>
<accession>A0A2A4IRQ3</accession>
<gene>
    <name evidence="2" type="ORF">B5V51_14391</name>
</gene>
<dbReference type="STRING" id="7102.A0A2A4IRQ3"/>
<dbReference type="Pfam" id="PF17921">
    <property type="entry name" value="Integrase_H2C2"/>
    <property type="match status" value="1"/>
</dbReference>
<dbReference type="InterPro" id="IPR036397">
    <property type="entry name" value="RNaseH_sf"/>
</dbReference>
<proteinExistence type="predicted"/>
<dbReference type="AlphaFoldDB" id="A0A2A4IRQ3"/>
<dbReference type="InterPro" id="IPR012337">
    <property type="entry name" value="RNaseH-like_sf"/>
</dbReference>
<dbReference type="InterPro" id="IPR001584">
    <property type="entry name" value="Integrase_cat-core"/>
</dbReference>
<protein>
    <recommendedName>
        <fullName evidence="1">Integrase catalytic domain-containing protein</fullName>
    </recommendedName>
</protein>
<dbReference type="Gene3D" id="3.30.420.10">
    <property type="entry name" value="Ribonuclease H-like superfamily/Ribonuclease H"/>
    <property type="match status" value="2"/>
</dbReference>
<comment type="caution">
    <text evidence="2">The sequence shown here is derived from an EMBL/GenBank/DDBJ whole genome shotgun (WGS) entry which is preliminary data.</text>
</comment>
<dbReference type="PANTHER" id="PTHR47331:SF1">
    <property type="entry name" value="GAG-LIKE PROTEIN"/>
    <property type="match status" value="1"/>
</dbReference>
<dbReference type="InterPro" id="IPR008042">
    <property type="entry name" value="Retrotrans_Pao"/>
</dbReference>
<name>A0A2A4IRQ3_HELVI</name>
<reference evidence="2" key="1">
    <citation type="submission" date="2017-09" db="EMBL/GenBank/DDBJ databases">
        <title>Contemporary evolution of a Lepidopteran species, Heliothis virescens, in response to modern agricultural practices.</title>
        <authorList>
            <person name="Fritz M.L."/>
            <person name="Deyonke A.M."/>
            <person name="Papanicolaou A."/>
            <person name="Micinski S."/>
            <person name="Westbrook J."/>
            <person name="Gould F."/>
        </authorList>
    </citation>
    <scope>NUCLEOTIDE SEQUENCE [LARGE SCALE GENOMIC DNA]</scope>
    <source>
        <strain evidence="2">HvINT-</strain>
        <tissue evidence="2">Whole body</tissue>
    </source>
</reference>
<organism evidence="2">
    <name type="scientific">Heliothis virescens</name>
    <name type="common">Tobacco budworm moth</name>
    <dbReference type="NCBI Taxonomy" id="7102"/>
    <lineage>
        <taxon>Eukaryota</taxon>
        <taxon>Metazoa</taxon>
        <taxon>Ecdysozoa</taxon>
        <taxon>Arthropoda</taxon>
        <taxon>Hexapoda</taxon>
        <taxon>Insecta</taxon>
        <taxon>Pterygota</taxon>
        <taxon>Neoptera</taxon>
        <taxon>Endopterygota</taxon>
        <taxon>Lepidoptera</taxon>
        <taxon>Glossata</taxon>
        <taxon>Ditrysia</taxon>
        <taxon>Noctuoidea</taxon>
        <taxon>Noctuidae</taxon>
        <taxon>Heliothinae</taxon>
        <taxon>Heliothis</taxon>
    </lineage>
</organism>
<dbReference type="EMBL" id="NWSH01008670">
    <property type="protein sequence ID" value="PCG62455.1"/>
    <property type="molecule type" value="Genomic_DNA"/>
</dbReference>
<dbReference type="InterPro" id="IPR041588">
    <property type="entry name" value="Integrase_H2C2"/>
</dbReference>
<dbReference type="GO" id="GO:0003676">
    <property type="term" value="F:nucleic acid binding"/>
    <property type="evidence" value="ECO:0007669"/>
    <property type="project" value="InterPro"/>
</dbReference>
<evidence type="ECO:0000259" key="1">
    <source>
        <dbReference type="PROSITE" id="PS50994"/>
    </source>
</evidence>
<dbReference type="Pfam" id="PF05380">
    <property type="entry name" value="Peptidase_A17"/>
    <property type="match status" value="1"/>
</dbReference>
<dbReference type="PROSITE" id="PS50994">
    <property type="entry name" value="INTEGRASE"/>
    <property type="match status" value="1"/>
</dbReference>
<dbReference type="Pfam" id="PF18701">
    <property type="entry name" value="DUF5641"/>
    <property type="match status" value="1"/>
</dbReference>
<evidence type="ECO:0000313" key="2">
    <source>
        <dbReference type="EMBL" id="PCG62455.1"/>
    </source>
</evidence>
<dbReference type="SUPFAM" id="SSF53098">
    <property type="entry name" value="Ribonuclease H-like"/>
    <property type="match status" value="1"/>
</dbReference>
<dbReference type="GO" id="GO:0015074">
    <property type="term" value="P:DNA integration"/>
    <property type="evidence" value="ECO:0007669"/>
    <property type="project" value="InterPro"/>
</dbReference>